<dbReference type="NCBIfam" id="NF002014">
    <property type="entry name" value="PRK00819.1-4"/>
    <property type="match status" value="1"/>
</dbReference>
<evidence type="ECO:0000256" key="5">
    <source>
        <dbReference type="HAMAP-Rule" id="MF_00299"/>
    </source>
</evidence>
<organism evidence="6 7">
    <name type="scientific">Streptomyces daqingensis</name>
    <dbReference type="NCBI Taxonomy" id="1472640"/>
    <lineage>
        <taxon>Bacteria</taxon>
        <taxon>Bacillati</taxon>
        <taxon>Actinomycetota</taxon>
        <taxon>Actinomycetes</taxon>
        <taxon>Kitasatosporales</taxon>
        <taxon>Streptomycetaceae</taxon>
        <taxon>Streptomyces</taxon>
    </lineage>
</organism>
<dbReference type="Gene3D" id="1.10.10.970">
    <property type="entry name" value="RNA 2'-phosphotransferase, Tpt1/KptA family, N-terminal domain"/>
    <property type="match status" value="1"/>
</dbReference>
<dbReference type="Proteomes" id="UP000631535">
    <property type="component" value="Unassembled WGS sequence"/>
</dbReference>
<sequence length="182" mass="20322">MKISKFLSRHLRHEPHRIGITLDAHGRVDVEELIRAAGAHGFTFTRAELEEVVATSDKQRFAVEDGLIRANQGHSVPVDLDLPVRRPPARLYHGTVGRFLPAIRAEGLRAMSRHAVHLSPDRETAARVGARRGRPVVLTVEAEAMYRDGHSFRLSSNGVWLADRVPPRYLLEPAVTEQPDVP</sequence>
<evidence type="ECO:0000313" key="6">
    <source>
        <dbReference type="EMBL" id="GGO44396.1"/>
    </source>
</evidence>
<reference evidence="7" key="1">
    <citation type="journal article" date="2019" name="Int. J. Syst. Evol. Microbiol.">
        <title>The Global Catalogue of Microorganisms (GCM) 10K type strain sequencing project: providing services to taxonomists for standard genome sequencing and annotation.</title>
        <authorList>
            <consortium name="The Broad Institute Genomics Platform"/>
            <consortium name="The Broad Institute Genome Sequencing Center for Infectious Disease"/>
            <person name="Wu L."/>
            <person name="Ma J."/>
        </authorList>
    </citation>
    <scope>NUCLEOTIDE SEQUENCE [LARGE SCALE GENOMIC DNA]</scope>
    <source>
        <strain evidence="7">CGMCC 4.7178</strain>
    </source>
</reference>
<dbReference type="PANTHER" id="PTHR12684:SF2">
    <property type="entry name" value="TRNA 2'-PHOSPHOTRANSFERASE 1"/>
    <property type="match status" value="1"/>
</dbReference>
<dbReference type="SUPFAM" id="SSF56399">
    <property type="entry name" value="ADP-ribosylation"/>
    <property type="match status" value="1"/>
</dbReference>
<dbReference type="InterPro" id="IPR042081">
    <property type="entry name" value="RNA_2'-PTrans_C"/>
</dbReference>
<comment type="similarity">
    <text evidence="1 5">Belongs to the KptA/TPT1 family.</text>
</comment>
<dbReference type="HAMAP" id="MF_00299">
    <property type="entry name" value="KptA"/>
    <property type="match status" value="1"/>
</dbReference>
<name>A0ABQ2LXU3_9ACTN</name>
<dbReference type="Pfam" id="PF01885">
    <property type="entry name" value="PTS_2-RNA"/>
    <property type="match status" value="1"/>
</dbReference>
<dbReference type="EMBL" id="BMMP01000002">
    <property type="protein sequence ID" value="GGO44396.1"/>
    <property type="molecule type" value="Genomic_DNA"/>
</dbReference>
<protein>
    <recommendedName>
        <fullName evidence="5">Probable RNA 2'-phosphotransferase</fullName>
        <ecNumber evidence="5">2.7.1.-</ecNumber>
    </recommendedName>
</protein>
<dbReference type="Gene3D" id="3.20.170.30">
    <property type="match status" value="1"/>
</dbReference>
<comment type="function">
    <text evidence="4 5">Removes the 2'-phosphate from RNA via an intermediate in which the phosphate is ADP-ribosylated by NAD followed by a presumed transesterification to release the RNA and generate ADP-ribose 1''-2''-cyclic phosphate (APPR&gt;P). May function as an ADP-ribosylase.</text>
</comment>
<keyword evidence="3 5" id="KW-0520">NAD</keyword>
<keyword evidence="2 5" id="KW-0808">Transferase</keyword>
<keyword evidence="7" id="KW-1185">Reference proteome</keyword>
<proteinExistence type="inferred from homology"/>
<dbReference type="PANTHER" id="PTHR12684">
    <property type="entry name" value="PUTATIVE PHOSPHOTRANSFERASE"/>
    <property type="match status" value="1"/>
</dbReference>
<dbReference type="InterPro" id="IPR002745">
    <property type="entry name" value="Ptrans_KptA/Tpt1"/>
</dbReference>
<comment type="caution">
    <text evidence="6">The sequence shown here is derived from an EMBL/GenBank/DDBJ whole genome shotgun (WGS) entry which is preliminary data.</text>
</comment>
<evidence type="ECO:0000313" key="7">
    <source>
        <dbReference type="Proteomes" id="UP000631535"/>
    </source>
</evidence>
<evidence type="ECO:0000256" key="2">
    <source>
        <dbReference type="ARBA" id="ARBA00022679"/>
    </source>
</evidence>
<dbReference type="InterPro" id="IPR022928">
    <property type="entry name" value="RNA_2'-PTrans_KptA"/>
</dbReference>
<evidence type="ECO:0000256" key="3">
    <source>
        <dbReference type="ARBA" id="ARBA00023027"/>
    </source>
</evidence>
<evidence type="ECO:0000256" key="4">
    <source>
        <dbReference type="ARBA" id="ARBA00025212"/>
    </source>
</evidence>
<dbReference type="InterPro" id="IPR042080">
    <property type="entry name" value="RNA_2'-PTrans_N"/>
</dbReference>
<gene>
    <name evidence="5 6" type="primary">kptA</name>
    <name evidence="6" type="ORF">GCM10012287_09890</name>
</gene>
<accession>A0ABQ2LXU3</accession>
<evidence type="ECO:0000256" key="1">
    <source>
        <dbReference type="ARBA" id="ARBA00009836"/>
    </source>
</evidence>
<dbReference type="EC" id="2.7.1.-" evidence="5"/>